<dbReference type="EMBL" id="CAADRP010000001">
    <property type="protein sequence ID" value="VFU19752.1"/>
    <property type="molecule type" value="Genomic_DNA"/>
</dbReference>
<organism evidence="1">
    <name type="scientific">Salix viminalis</name>
    <name type="common">Common osier</name>
    <name type="synonym">Basket willow</name>
    <dbReference type="NCBI Taxonomy" id="40686"/>
    <lineage>
        <taxon>Eukaryota</taxon>
        <taxon>Viridiplantae</taxon>
        <taxon>Streptophyta</taxon>
        <taxon>Embryophyta</taxon>
        <taxon>Tracheophyta</taxon>
        <taxon>Spermatophyta</taxon>
        <taxon>Magnoliopsida</taxon>
        <taxon>eudicotyledons</taxon>
        <taxon>Gunneridae</taxon>
        <taxon>Pentapetalae</taxon>
        <taxon>rosids</taxon>
        <taxon>fabids</taxon>
        <taxon>Malpighiales</taxon>
        <taxon>Salicaceae</taxon>
        <taxon>Saliceae</taxon>
        <taxon>Salix</taxon>
    </lineage>
</organism>
<name>A0A6N2JW18_SALVM</name>
<protein>
    <submittedName>
        <fullName evidence="1">Uncharacterized protein</fullName>
    </submittedName>
</protein>
<reference evidence="1" key="1">
    <citation type="submission" date="2019-03" db="EMBL/GenBank/DDBJ databases">
        <authorList>
            <person name="Mank J."/>
            <person name="Almeida P."/>
        </authorList>
    </citation>
    <scope>NUCLEOTIDE SEQUENCE</scope>
    <source>
        <strain evidence="1">78183</strain>
    </source>
</reference>
<dbReference type="AlphaFoldDB" id="A0A6N2JW18"/>
<sequence length="31" mass="3800">MDFKHKNLRFAGFKRYTILVIHYQTLETISE</sequence>
<proteinExistence type="predicted"/>
<gene>
    <name evidence="1" type="ORF">SVIM_LOCUS332</name>
</gene>
<accession>A0A6N2JW18</accession>
<evidence type="ECO:0000313" key="1">
    <source>
        <dbReference type="EMBL" id="VFU19752.1"/>
    </source>
</evidence>